<gene>
    <name evidence="1" type="ORF">CRENBAI_019470</name>
</gene>
<keyword evidence="2" id="KW-1185">Reference proteome</keyword>
<evidence type="ECO:0000313" key="2">
    <source>
        <dbReference type="Proteomes" id="UP001311232"/>
    </source>
</evidence>
<name>A0AAV9RQL0_9TELE</name>
<reference evidence="1 2" key="1">
    <citation type="submission" date="2021-06" db="EMBL/GenBank/DDBJ databases">
        <authorList>
            <person name="Palmer J.M."/>
        </authorList>
    </citation>
    <scope>NUCLEOTIDE SEQUENCE [LARGE SCALE GENOMIC DNA]</scope>
    <source>
        <strain evidence="1 2">MEX-2019</strain>
        <tissue evidence="1">Muscle</tissue>
    </source>
</reference>
<dbReference type="EMBL" id="JAHHUM010001490">
    <property type="protein sequence ID" value="KAK5611276.1"/>
    <property type="molecule type" value="Genomic_DNA"/>
</dbReference>
<accession>A0AAV9RQL0</accession>
<organism evidence="1 2">
    <name type="scientific">Crenichthys baileyi</name>
    <name type="common">White River springfish</name>
    <dbReference type="NCBI Taxonomy" id="28760"/>
    <lineage>
        <taxon>Eukaryota</taxon>
        <taxon>Metazoa</taxon>
        <taxon>Chordata</taxon>
        <taxon>Craniata</taxon>
        <taxon>Vertebrata</taxon>
        <taxon>Euteleostomi</taxon>
        <taxon>Actinopterygii</taxon>
        <taxon>Neopterygii</taxon>
        <taxon>Teleostei</taxon>
        <taxon>Neoteleostei</taxon>
        <taxon>Acanthomorphata</taxon>
        <taxon>Ovalentaria</taxon>
        <taxon>Atherinomorphae</taxon>
        <taxon>Cyprinodontiformes</taxon>
        <taxon>Goodeidae</taxon>
        <taxon>Crenichthys</taxon>
    </lineage>
</organism>
<proteinExistence type="predicted"/>
<comment type="caution">
    <text evidence="1">The sequence shown here is derived from an EMBL/GenBank/DDBJ whole genome shotgun (WGS) entry which is preliminary data.</text>
</comment>
<dbReference type="Proteomes" id="UP001311232">
    <property type="component" value="Unassembled WGS sequence"/>
</dbReference>
<protein>
    <submittedName>
        <fullName evidence="1">Uncharacterized protein</fullName>
    </submittedName>
</protein>
<sequence>MSCIPLQFTSWFQGIYNDPSRPLKTSFQLAASWLLTLSASAPSTVLPIQEPTPGAVVTGSQSPHWKKFCTVLSIQEHTPCTGLTIPMDQTHLIEAALHLCSQAPPSSPWRFIYSPPVYTRILISLQVSSFIY</sequence>
<evidence type="ECO:0000313" key="1">
    <source>
        <dbReference type="EMBL" id="KAK5611276.1"/>
    </source>
</evidence>
<dbReference type="AlphaFoldDB" id="A0AAV9RQL0"/>